<evidence type="ECO:0000256" key="1">
    <source>
        <dbReference type="SAM" id="Phobius"/>
    </source>
</evidence>
<gene>
    <name evidence="3" type="ORF">GSI01S_05_00550</name>
</gene>
<keyword evidence="4" id="KW-1185">Reference proteome</keyword>
<dbReference type="eggNOG" id="COG1289">
    <property type="taxonomic scope" value="Bacteria"/>
</dbReference>
<comment type="caution">
    <text evidence="3">The sequence shown here is derived from an EMBL/GenBank/DDBJ whole genome shotgun (WGS) entry which is preliminary data.</text>
</comment>
<keyword evidence="1" id="KW-0472">Membrane</keyword>
<organism evidence="3 4">
    <name type="scientific">Gordonia sihwensis NBRC 108236</name>
    <dbReference type="NCBI Taxonomy" id="1223544"/>
    <lineage>
        <taxon>Bacteria</taxon>
        <taxon>Bacillati</taxon>
        <taxon>Actinomycetota</taxon>
        <taxon>Actinomycetes</taxon>
        <taxon>Mycobacteriales</taxon>
        <taxon>Gordoniaceae</taxon>
        <taxon>Gordonia</taxon>
    </lineage>
</organism>
<evidence type="ECO:0000313" key="3">
    <source>
        <dbReference type="EMBL" id="GAC59736.1"/>
    </source>
</evidence>
<sequence length="334" mass="36058">MLSPMRSLADDPRWSWMRETVRVRPAEFPVGHAIRSGAAVGVPFIAGALTDHIVTGMWIGLACLLLAAGEREGTYRLNFTIIAVSTPIAAAGYILGYSQDMPLVALAVLMAMLALLMGLLAGLGPAFSVGGMQFLLTSSIAIGVDGIHNWWVPLGLYCAGAALYAVLLGLEALIVPDRPQRKGLQPLLEALAELARARHGDLLVGGAQTTDARIRTDAAYYAARDRLAELPLRRRTRWWSLTDDVLDAAEGVQALLVGEEDPDVAEAAARRLEAFADGITRHESISTPVPVRTDGASALTLRIDRLQDALTAPQRSAQSRVAWSRRSRRRSIPR</sequence>
<dbReference type="EMBL" id="BANU01000005">
    <property type="protein sequence ID" value="GAC59736.1"/>
    <property type="molecule type" value="Genomic_DNA"/>
</dbReference>
<dbReference type="Proteomes" id="UP000035083">
    <property type="component" value="Unassembled WGS sequence"/>
</dbReference>
<feature type="transmembrane region" description="Helical" evidence="1">
    <location>
        <begin position="150"/>
        <end position="175"/>
    </location>
</feature>
<keyword evidence="1" id="KW-0812">Transmembrane</keyword>
<proteinExistence type="predicted"/>
<dbReference type="AlphaFoldDB" id="L7LG67"/>
<accession>L7LG67</accession>
<dbReference type="Pfam" id="PF12805">
    <property type="entry name" value="FUSC-like"/>
    <property type="match status" value="1"/>
</dbReference>
<feature type="transmembrane region" description="Helical" evidence="1">
    <location>
        <begin position="101"/>
        <end position="120"/>
    </location>
</feature>
<keyword evidence="1" id="KW-1133">Transmembrane helix</keyword>
<feature type="domain" description="Integral membrane protein YccS N-terminal" evidence="2">
    <location>
        <begin position="104"/>
        <end position="198"/>
    </location>
</feature>
<reference evidence="3 4" key="1">
    <citation type="submission" date="2012-12" db="EMBL/GenBank/DDBJ databases">
        <title>Whole genome shotgun sequence of Gordonia sihwensis NBRC 108236.</title>
        <authorList>
            <person name="Yoshida I."/>
            <person name="Hosoyama A."/>
            <person name="Tsuchikane K."/>
            <person name="Ando Y."/>
            <person name="Baba S."/>
            <person name="Ohji S."/>
            <person name="Hamada M."/>
            <person name="Tamura T."/>
            <person name="Yamazoe A."/>
            <person name="Yamazaki S."/>
            <person name="Fujita N."/>
        </authorList>
    </citation>
    <scope>NUCLEOTIDE SEQUENCE [LARGE SCALE GENOMIC DNA]</scope>
    <source>
        <strain evidence="3 4">NBRC 108236</strain>
    </source>
</reference>
<protein>
    <recommendedName>
        <fullName evidence="2">Integral membrane protein YccS N-terminal domain-containing protein</fullName>
    </recommendedName>
</protein>
<evidence type="ECO:0000313" key="4">
    <source>
        <dbReference type="Proteomes" id="UP000035083"/>
    </source>
</evidence>
<feature type="transmembrane region" description="Helical" evidence="1">
    <location>
        <begin position="44"/>
        <end position="68"/>
    </location>
</feature>
<feature type="transmembrane region" description="Helical" evidence="1">
    <location>
        <begin position="75"/>
        <end position="95"/>
    </location>
</feature>
<evidence type="ECO:0000259" key="2">
    <source>
        <dbReference type="Pfam" id="PF12805"/>
    </source>
</evidence>
<dbReference type="InterPro" id="IPR032692">
    <property type="entry name" value="YccS_N"/>
</dbReference>
<name>L7LG67_9ACTN</name>